<evidence type="ECO:0000256" key="7">
    <source>
        <dbReference type="ARBA" id="ARBA00067449"/>
    </source>
</evidence>
<keyword evidence="4 8" id="KW-0547">Nucleotide-binding</keyword>
<dbReference type="InterPro" id="IPR027417">
    <property type="entry name" value="P-loop_NTPase"/>
</dbReference>
<dbReference type="Pfam" id="PF17862">
    <property type="entry name" value="AAA_lid_3"/>
    <property type="match status" value="1"/>
</dbReference>
<evidence type="ECO:0000256" key="5">
    <source>
        <dbReference type="ARBA" id="ARBA00022840"/>
    </source>
</evidence>
<sequence length="493" mass="54853">MAPKADWEKYRADPTDPSKKDQGKVEALDDTDIQILKTYGQGPYARQLKKAENDINQVQKRVNERMGIKESDTGLAPPNLWDLPADRQRMESEHPLQVARCTKIIRPHLMAQQAAQGAQQAESADNSQQQPQQPQQQPSIPLTQRMAQAGQGVLGAGTSAEQSGGEGDDKYVIDIKHVAKFVVGLGDRIAPTDIEEGMRVGVDRQKYQIQIPLPPRIDPTVTMMQVEEKPDITYSDVGGCKEQIDKLREVVELPLLNPERFEKLGIDPPKGVLLYGPPGTGKTLCARAVANRTDSTFIRVIGSELVQRYVGEGARMVRELFEMARSKRACIIFFDEIDAVGGARFDDGAGGDNEVQRTMLELINQLDGFDSRGNIKVLMATNRPDTLDPALLRPGRLDRRVEFNLPDNQGRALILKIHARSMSCERNIRFELIARLCPNATGAELRSVATEAGMFAIRARRKVACEKDFLDSVDKVIRQGTKFSSTGQYMQYN</sequence>
<dbReference type="InterPro" id="IPR050221">
    <property type="entry name" value="26S_Proteasome_ATPase"/>
</dbReference>
<evidence type="ECO:0000256" key="1">
    <source>
        <dbReference type="ARBA" id="ARBA00004496"/>
    </source>
</evidence>
<dbReference type="InterPro" id="IPR003959">
    <property type="entry name" value="ATPase_AAA_core"/>
</dbReference>
<dbReference type="GO" id="GO:0016887">
    <property type="term" value="F:ATP hydrolysis activity"/>
    <property type="evidence" value="ECO:0007669"/>
    <property type="project" value="InterPro"/>
</dbReference>
<evidence type="ECO:0000313" key="11">
    <source>
        <dbReference type="EMBL" id="TIB07669.1"/>
    </source>
</evidence>
<dbReference type="EMBL" id="SPOI01000287">
    <property type="protein sequence ID" value="TIB29639.1"/>
    <property type="molecule type" value="Genomic_DNA"/>
</dbReference>
<gene>
    <name evidence="12" type="ORF">E3P86_03644</name>
    <name evidence="11" type="ORF">E3P90_03978</name>
</gene>
<comment type="subcellular location">
    <subcellularLocation>
        <location evidence="1">Cytoplasm</location>
    </subcellularLocation>
</comment>
<protein>
    <recommendedName>
        <fullName evidence="7">26S proteasome regulatory subunit 7 homolog</fullName>
    </recommendedName>
</protein>
<dbReference type="InterPro" id="IPR048723">
    <property type="entry name" value="OB_PRS7"/>
</dbReference>
<feature type="region of interest" description="Disordered" evidence="9">
    <location>
        <begin position="1"/>
        <end position="25"/>
    </location>
</feature>
<keyword evidence="6" id="KW-0647">Proteasome</keyword>
<dbReference type="InterPro" id="IPR003960">
    <property type="entry name" value="ATPase_AAA_CS"/>
</dbReference>
<dbReference type="SMART" id="SM00382">
    <property type="entry name" value="AAA"/>
    <property type="match status" value="1"/>
</dbReference>
<dbReference type="InterPro" id="IPR003593">
    <property type="entry name" value="AAA+_ATPase"/>
</dbReference>
<dbReference type="Proteomes" id="UP000306954">
    <property type="component" value="Unassembled WGS sequence"/>
</dbReference>
<evidence type="ECO:0000313" key="12">
    <source>
        <dbReference type="EMBL" id="TIB29639.1"/>
    </source>
</evidence>
<comment type="similarity">
    <text evidence="2 8">Belongs to the AAA ATPase family.</text>
</comment>
<proteinExistence type="inferred from homology"/>
<dbReference type="InterPro" id="IPR041569">
    <property type="entry name" value="AAA_lid_3"/>
</dbReference>
<dbReference type="GO" id="GO:0008540">
    <property type="term" value="C:proteasome regulatory particle, base subcomplex"/>
    <property type="evidence" value="ECO:0007669"/>
    <property type="project" value="UniProtKB-ARBA"/>
</dbReference>
<reference evidence="13 14" key="1">
    <citation type="submission" date="2019-03" db="EMBL/GenBank/DDBJ databases">
        <title>Sequencing 23 genomes of Wallemia ichthyophaga.</title>
        <authorList>
            <person name="Gostincar C."/>
        </authorList>
    </citation>
    <scope>NUCLEOTIDE SEQUENCE [LARGE SCALE GENOMIC DNA]</scope>
    <source>
        <strain evidence="12 14">EXF-6200</strain>
        <strain evidence="11 13">EXF-8621</strain>
    </source>
</reference>
<dbReference type="Pfam" id="PF21236">
    <property type="entry name" value="OB_PRS7"/>
    <property type="match status" value="1"/>
</dbReference>
<dbReference type="PANTHER" id="PTHR23073">
    <property type="entry name" value="26S PROTEASOME REGULATORY SUBUNIT"/>
    <property type="match status" value="1"/>
</dbReference>
<dbReference type="GO" id="GO:0005524">
    <property type="term" value="F:ATP binding"/>
    <property type="evidence" value="ECO:0007669"/>
    <property type="project" value="UniProtKB-KW"/>
</dbReference>
<evidence type="ECO:0000313" key="13">
    <source>
        <dbReference type="Proteomes" id="UP000306954"/>
    </source>
</evidence>
<feature type="compositionally biased region" description="Low complexity" evidence="9">
    <location>
        <begin position="111"/>
        <end position="121"/>
    </location>
</feature>
<dbReference type="EMBL" id="SPOF01000082">
    <property type="protein sequence ID" value="TIB07669.1"/>
    <property type="molecule type" value="Genomic_DNA"/>
</dbReference>
<dbReference type="FunFam" id="3.40.50.300:FF:000027">
    <property type="entry name" value="26S protease regulatory subunit 7"/>
    <property type="match status" value="1"/>
</dbReference>
<name>A0A4T0GYI1_WALIC</name>
<evidence type="ECO:0000256" key="6">
    <source>
        <dbReference type="ARBA" id="ARBA00022942"/>
    </source>
</evidence>
<dbReference type="Gene3D" id="1.10.8.60">
    <property type="match status" value="1"/>
</dbReference>
<dbReference type="PROSITE" id="PS00674">
    <property type="entry name" value="AAA"/>
    <property type="match status" value="1"/>
</dbReference>
<evidence type="ECO:0000256" key="9">
    <source>
        <dbReference type="SAM" id="MobiDB-lite"/>
    </source>
</evidence>
<evidence type="ECO:0000256" key="3">
    <source>
        <dbReference type="ARBA" id="ARBA00022490"/>
    </source>
</evidence>
<evidence type="ECO:0000256" key="4">
    <source>
        <dbReference type="ARBA" id="ARBA00022741"/>
    </source>
</evidence>
<dbReference type="CDD" id="cd19502">
    <property type="entry name" value="RecA-like_PAN_like"/>
    <property type="match status" value="1"/>
</dbReference>
<evidence type="ECO:0000256" key="8">
    <source>
        <dbReference type="RuleBase" id="RU003651"/>
    </source>
</evidence>
<dbReference type="Pfam" id="PF00004">
    <property type="entry name" value="AAA"/>
    <property type="match status" value="1"/>
</dbReference>
<dbReference type="Gene3D" id="3.40.50.300">
    <property type="entry name" value="P-loop containing nucleotide triphosphate hydrolases"/>
    <property type="match status" value="1"/>
</dbReference>
<evidence type="ECO:0000256" key="2">
    <source>
        <dbReference type="ARBA" id="ARBA00006914"/>
    </source>
</evidence>
<comment type="caution">
    <text evidence="11">The sequence shown here is derived from an EMBL/GenBank/DDBJ whole genome shotgun (WGS) entry which is preliminary data.</text>
</comment>
<keyword evidence="3" id="KW-0963">Cytoplasm</keyword>
<dbReference type="OrthoDB" id="1937997at2759"/>
<dbReference type="AlphaFoldDB" id="A0A4T0GYI1"/>
<evidence type="ECO:0000259" key="10">
    <source>
        <dbReference type="SMART" id="SM00382"/>
    </source>
</evidence>
<feature type="compositionally biased region" description="Low complexity" evidence="9">
    <location>
        <begin position="128"/>
        <end position="138"/>
    </location>
</feature>
<dbReference type="Gene3D" id="2.40.50.140">
    <property type="entry name" value="Nucleic acid-binding proteins"/>
    <property type="match status" value="1"/>
</dbReference>
<feature type="region of interest" description="Disordered" evidence="9">
    <location>
        <begin position="110"/>
        <end position="140"/>
    </location>
</feature>
<dbReference type="OMA" id="RSKYHIE"/>
<dbReference type="Proteomes" id="UP000310689">
    <property type="component" value="Unassembled WGS sequence"/>
</dbReference>
<organism evidence="11 13">
    <name type="scientific">Wallemia ichthyophaga</name>
    <dbReference type="NCBI Taxonomy" id="245174"/>
    <lineage>
        <taxon>Eukaryota</taxon>
        <taxon>Fungi</taxon>
        <taxon>Dikarya</taxon>
        <taxon>Basidiomycota</taxon>
        <taxon>Wallemiomycotina</taxon>
        <taxon>Wallemiomycetes</taxon>
        <taxon>Wallemiales</taxon>
        <taxon>Wallemiaceae</taxon>
        <taxon>Wallemia</taxon>
    </lineage>
</organism>
<evidence type="ECO:0000313" key="14">
    <source>
        <dbReference type="Proteomes" id="UP000310689"/>
    </source>
</evidence>
<dbReference type="InterPro" id="IPR012340">
    <property type="entry name" value="NA-bd_OB-fold"/>
</dbReference>
<dbReference type="FunFam" id="1.10.8.60:FF:000005">
    <property type="entry name" value="26S protease regulatory subunit 7"/>
    <property type="match status" value="1"/>
</dbReference>
<dbReference type="GO" id="GO:0005737">
    <property type="term" value="C:cytoplasm"/>
    <property type="evidence" value="ECO:0007669"/>
    <property type="project" value="UniProtKB-SubCell"/>
</dbReference>
<keyword evidence="5 8" id="KW-0067">ATP-binding</keyword>
<dbReference type="SUPFAM" id="SSF52540">
    <property type="entry name" value="P-loop containing nucleoside triphosphate hydrolases"/>
    <property type="match status" value="1"/>
</dbReference>
<feature type="domain" description="AAA+ ATPase" evidence="10">
    <location>
        <begin position="268"/>
        <end position="407"/>
    </location>
</feature>
<accession>A0A4T0GYI1</accession>